<accession>A0A2T7BIW9</accession>
<reference evidence="2 3" key="1">
    <citation type="submission" date="2018-04" db="EMBL/GenBank/DDBJ databases">
        <title>Chitinophaga fuyangensis sp. nov., isolated from soil in a chemical factory.</title>
        <authorList>
            <person name="Chen K."/>
        </authorList>
    </citation>
    <scope>NUCLEOTIDE SEQUENCE [LARGE SCALE GENOMIC DNA]</scope>
    <source>
        <strain evidence="2 3">LY-1</strain>
    </source>
</reference>
<evidence type="ECO:0000313" key="2">
    <source>
        <dbReference type="EMBL" id="PUZ26239.1"/>
    </source>
</evidence>
<dbReference type="OrthoDB" id="5490906at2"/>
<gene>
    <name evidence="2" type="ORF">DCC81_18620</name>
</gene>
<dbReference type="SUPFAM" id="SSF56935">
    <property type="entry name" value="Porins"/>
    <property type="match status" value="1"/>
</dbReference>
<evidence type="ECO:0000313" key="3">
    <source>
        <dbReference type="Proteomes" id="UP000244450"/>
    </source>
</evidence>
<dbReference type="Proteomes" id="UP000244450">
    <property type="component" value="Unassembled WGS sequence"/>
</dbReference>
<organism evidence="2 3">
    <name type="scientific">Chitinophaga parva</name>
    <dbReference type="NCBI Taxonomy" id="2169414"/>
    <lineage>
        <taxon>Bacteria</taxon>
        <taxon>Pseudomonadati</taxon>
        <taxon>Bacteroidota</taxon>
        <taxon>Chitinophagia</taxon>
        <taxon>Chitinophagales</taxon>
        <taxon>Chitinophagaceae</taxon>
        <taxon>Chitinophaga</taxon>
    </lineage>
</organism>
<dbReference type="RefSeq" id="WP_108688077.1">
    <property type="nucleotide sequence ID" value="NZ_QCYK01000002.1"/>
</dbReference>
<dbReference type="EMBL" id="QCYK01000002">
    <property type="protein sequence ID" value="PUZ26239.1"/>
    <property type="molecule type" value="Genomic_DNA"/>
</dbReference>
<feature type="chain" id="PRO_5015507053" description="TonB-dependent receptor" evidence="1">
    <location>
        <begin position="22"/>
        <end position="454"/>
    </location>
</feature>
<name>A0A2T7BIW9_9BACT</name>
<dbReference type="AlphaFoldDB" id="A0A2T7BIW9"/>
<proteinExistence type="predicted"/>
<sequence>MKRKLVLLFTALFFSGLAANAQHDMQHMHMGTDSMQHATDTGKPAMDMNMDMGDMSMPMGHAYSLHLPMNRNGSGTGWLPDASPMYGYMFMSKKWMYMLHGSIYPRYGRQDVSHQGVRGGEKWDAPNWFMFMGQTKVGKKGLFSFSSMFSLDALIGGNHGYPLLFQTGESYKGQPLVDYQHPHDLFSELSVAYTYSFNEKSDLTFYFGYPGEPALGSVAFMHRPSAAYDPDAPLSHHWNDGTHITFGVATIGYRYDKWKLEVSSFTGREPDEHRYNFDRMRFDSYSGRLSFAPSENWSLQVSHGYIKGPEDLHPDENVHRTTASAIYSKPLGDTRQLDVTALWGLNKVKDHDGENAALLEAALRLQKWALYTRYEFVQKDVEELNLEGSFPHDAVFPVNALTLGFNRDILNVGHMRVAAGAQATGYAADNRLNNLYGKNPWSGEVFLRIYPGKM</sequence>
<feature type="signal peptide" evidence="1">
    <location>
        <begin position="1"/>
        <end position="21"/>
    </location>
</feature>
<keyword evidence="3" id="KW-1185">Reference proteome</keyword>
<evidence type="ECO:0008006" key="4">
    <source>
        <dbReference type="Google" id="ProtNLM"/>
    </source>
</evidence>
<evidence type="ECO:0000256" key="1">
    <source>
        <dbReference type="SAM" id="SignalP"/>
    </source>
</evidence>
<keyword evidence="1" id="KW-0732">Signal</keyword>
<protein>
    <recommendedName>
        <fullName evidence="4">TonB-dependent receptor</fullName>
    </recommendedName>
</protein>
<comment type="caution">
    <text evidence="2">The sequence shown here is derived from an EMBL/GenBank/DDBJ whole genome shotgun (WGS) entry which is preliminary data.</text>
</comment>